<accession>A0A254TQH1</accession>
<evidence type="ECO:0000313" key="2">
    <source>
        <dbReference type="Proteomes" id="UP000197535"/>
    </source>
</evidence>
<organism evidence="1 2">
    <name type="scientific">Noviherbaspirillum denitrificans</name>
    <dbReference type="NCBI Taxonomy" id="1968433"/>
    <lineage>
        <taxon>Bacteria</taxon>
        <taxon>Pseudomonadati</taxon>
        <taxon>Pseudomonadota</taxon>
        <taxon>Betaproteobacteria</taxon>
        <taxon>Burkholderiales</taxon>
        <taxon>Oxalobacteraceae</taxon>
        <taxon>Noviherbaspirillum</taxon>
    </lineage>
</organism>
<protein>
    <recommendedName>
        <fullName evidence="3">Translational machinery protein</fullName>
    </recommendedName>
</protein>
<dbReference type="Proteomes" id="UP000197535">
    <property type="component" value="Unassembled WGS sequence"/>
</dbReference>
<reference evidence="1 2" key="1">
    <citation type="submission" date="2016-02" db="EMBL/GenBank/DDBJ databases">
        <authorList>
            <person name="Wen L."/>
            <person name="He K."/>
            <person name="Yang H."/>
        </authorList>
    </citation>
    <scope>NUCLEOTIDE SEQUENCE [LARGE SCALE GENOMIC DNA]</scope>
    <source>
        <strain evidence="1 2">TSA40</strain>
    </source>
</reference>
<name>A0A254TQH1_9BURK</name>
<dbReference type="AlphaFoldDB" id="A0A254TQH1"/>
<gene>
    <name evidence="1" type="ORF">AYR66_23300</name>
</gene>
<dbReference type="InterPro" id="IPR042226">
    <property type="entry name" value="eFR1_2_sf"/>
</dbReference>
<dbReference type="Gene3D" id="3.30.420.60">
    <property type="entry name" value="eRF1 domain 2"/>
    <property type="match status" value="1"/>
</dbReference>
<keyword evidence="2" id="KW-1185">Reference proteome</keyword>
<dbReference type="RefSeq" id="WP_088708812.1">
    <property type="nucleotide sequence ID" value="NZ_LSTO01000001.1"/>
</dbReference>
<comment type="caution">
    <text evidence="1">The sequence shown here is derived from an EMBL/GenBank/DDBJ whole genome shotgun (WGS) entry which is preliminary data.</text>
</comment>
<dbReference type="OrthoDB" id="8562324at2"/>
<sequence length="124" mass="13648">MPSNQVVVWIDYDQACVSRFDSARVKTETIKTYAPAAGASKTVRSIIAPDTARYFDDIARSISDADGILIVGPGFERLELLVHLRKGYPDVADRILALETVDDPSEEAMVPWAKKHFSDSPLPA</sequence>
<proteinExistence type="predicted"/>
<dbReference type="SUPFAM" id="SSF53137">
    <property type="entry name" value="Translational machinery components"/>
    <property type="match status" value="1"/>
</dbReference>
<evidence type="ECO:0008006" key="3">
    <source>
        <dbReference type="Google" id="ProtNLM"/>
    </source>
</evidence>
<evidence type="ECO:0000313" key="1">
    <source>
        <dbReference type="EMBL" id="OWW21978.1"/>
    </source>
</evidence>
<dbReference type="EMBL" id="LSTO01000001">
    <property type="protein sequence ID" value="OWW21978.1"/>
    <property type="molecule type" value="Genomic_DNA"/>
</dbReference>